<evidence type="ECO:0000256" key="1">
    <source>
        <dbReference type="SAM" id="MobiDB-lite"/>
    </source>
</evidence>
<feature type="domain" description="CheW-like" evidence="3">
    <location>
        <begin position="28"/>
        <end position="207"/>
    </location>
</feature>
<dbReference type="Gene3D" id="2.40.50.180">
    <property type="entry name" value="CheA-289, Domain 4"/>
    <property type="match status" value="1"/>
</dbReference>
<keyword evidence="2" id="KW-0472">Membrane</keyword>
<accession>A0A9D8KKC0</accession>
<reference evidence="4" key="1">
    <citation type="journal article" date="2021" name="Environ. Microbiol.">
        <title>Genomic characterization of three novel Desulfobacterota classes expand the metabolic and phylogenetic diversity of the phylum.</title>
        <authorList>
            <person name="Murphy C.L."/>
            <person name="Biggerstaff J."/>
            <person name="Eichhorn A."/>
            <person name="Ewing E."/>
            <person name="Shahan R."/>
            <person name="Soriano D."/>
            <person name="Stewart S."/>
            <person name="VanMol K."/>
            <person name="Walker R."/>
            <person name="Walters P."/>
            <person name="Elshahed M.S."/>
            <person name="Youssef N.H."/>
        </authorList>
    </citation>
    <scope>NUCLEOTIDE SEQUENCE</scope>
    <source>
        <strain evidence="4">Zod_Metabat.24</strain>
    </source>
</reference>
<feature type="region of interest" description="Disordered" evidence="1">
    <location>
        <begin position="99"/>
        <end position="125"/>
    </location>
</feature>
<keyword evidence="2" id="KW-1133">Transmembrane helix</keyword>
<proteinExistence type="predicted"/>
<dbReference type="SUPFAM" id="SSF50341">
    <property type="entry name" value="CheW-like"/>
    <property type="match status" value="1"/>
</dbReference>
<dbReference type="AlphaFoldDB" id="A0A9D8KKC0"/>
<protein>
    <submittedName>
        <fullName evidence="4">Chemotaxis protein CheW</fullName>
    </submittedName>
</protein>
<gene>
    <name evidence="4" type="ORF">JW984_15725</name>
</gene>
<sequence length="209" mass="23008">MAADRGEIGNFKGSRYSVGRYDTFAVDKKLILVFSVGGVLFGLNAVFLAEIIQTGDVNYNDKGSKTKNILGSINIRDEKIPVFNIKGYFRLGNGDSDTDWKGEGGRGESLRQRGGGGKSVRRGGRGMESVNSMVIIKRGLGDSSELQRGGIIVDYIEGVLDERSFDRFPFPEIAVNESTKIYQELLMISGNMVLLLNIPWLMEMILPSD</sequence>
<organism evidence="4 5">
    <name type="scientific">Candidatus Zymogenus saltonus</name>
    <dbReference type="NCBI Taxonomy" id="2844893"/>
    <lineage>
        <taxon>Bacteria</taxon>
        <taxon>Deltaproteobacteria</taxon>
        <taxon>Candidatus Zymogenia</taxon>
        <taxon>Candidatus Zymogeniales</taxon>
        <taxon>Candidatus Zymogenaceae</taxon>
        <taxon>Candidatus Zymogenus</taxon>
    </lineage>
</organism>
<dbReference type="EMBL" id="JAFGIX010000085">
    <property type="protein sequence ID" value="MBN1574646.1"/>
    <property type="molecule type" value="Genomic_DNA"/>
</dbReference>
<dbReference type="GO" id="GO:0006935">
    <property type="term" value="P:chemotaxis"/>
    <property type="evidence" value="ECO:0007669"/>
    <property type="project" value="InterPro"/>
</dbReference>
<dbReference type="GO" id="GO:0007165">
    <property type="term" value="P:signal transduction"/>
    <property type="evidence" value="ECO:0007669"/>
    <property type="project" value="InterPro"/>
</dbReference>
<reference evidence="4" key="2">
    <citation type="submission" date="2021-01" db="EMBL/GenBank/DDBJ databases">
        <authorList>
            <person name="Hahn C.R."/>
            <person name="Youssef N.H."/>
            <person name="Elshahed M."/>
        </authorList>
    </citation>
    <scope>NUCLEOTIDE SEQUENCE</scope>
    <source>
        <strain evidence="4">Zod_Metabat.24</strain>
    </source>
</reference>
<dbReference type="InterPro" id="IPR002545">
    <property type="entry name" value="CheW-lke_dom"/>
</dbReference>
<feature type="compositionally biased region" description="Basic and acidic residues" evidence="1">
    <location>
        <begin position="99"/>
        <end position="111"/>
    </location>
</feature>
<evidence type="ECO:0000313" key="5">
    <source>
        <dbReference type="Proteomes" id="UP000809273"/>
    </source>
</evidence>
<dbReference type="Proteomes" id="UP000809273">
    <property type="component" value="Unassembled WGS sequence"/>
</dbReference>
<evidence type="ECO:0000256" key="2">
    <source>
        <dbReference type="SAM" id="Phobius"/>
    </source>
</evidence>
<dbReference type="InterPro" id="IPR036061">
    <property type="entry name" value="CheW-like_dom_sf"/>
</dbReference>
<evidence type="ECO:0000259" key="3">
    <source>
        <dbReference type="PROSITE" id="PS50851"/>
    </source>
</evidence>
<evidence type="ECO:0000313" key="4">
    <source>
        <dbReference type="EMBL" id="MBN1574646.1"/>
    </source>
</evidence>
<name>A0A9D8KKC0_9DELT</name>
<comment type="caution">
    <text evidence="4">The sequence shown here is derived from an EMBL/GenBank/DDBJ whole genome shotgun (WGS) entry which is preliminary data.</text>
</comment>
<dbReference type="Gene3D" id="2.30.30.40">
    <property type="entry name" value="SH3 Domains"/>
    <property type="match status" value="1"/>
</dbReference>
<feature type="transmembrane region" description="Helical" evidence="2">
    <location>
        <begin position="30"/>
        <end position="52"/>
    </location>
</feature>
<dbReference type="PROSITE" id="PS50851">
    <property type="entry name" value="CHEW"/>
    <property type="match status" value="1"/>
</dbReference>
<keyword evidence="2" id="KW-0812">Transmembrane</keyword>